<dbReference type="Proteomes" id="UP000186922">
    <property type="component" value="Unassembled WGS sequence"/>
</dbReference>
<evidence type="ECO:0000259" key="7">
    <source>
        <dbReference type="PROSITE" id="PS51162"/>
    </source>
</evidence>
<dbReference type="STRING" id="947166.A0A1D1UPH9"/>
<dbReference type="SUPFAM" id="SSF57610">
    <property type="entry name" value="Thyroglobulin type-1 domain"/>
    <property type="match status" value="2"/>
</dbReference>
<keyword evidence="9" id="KW-1185">Reference proteome</keyword>
<dbReference type="Gene3D" id="4.10.800.10">
    <property type="entry name" value="Thyroglobulin type-1"/>
    <property type="match status" value="2"/>
</dbReference>
<evidence type="ECO:0000313" key="8">
    <source>
        <dbReference type="EMBL" id="GAU88263.1"/>
    </source>
</evidence>
<comment type="subcellular location">
    <subcellularLocation>
        <location evidence="1">Secreted</location>
    </subcellularLocation>
</comment>
<dbReference type="CDD" id="cd00191">
    <property type="entry name" value="TY"/>
    <property type="match status" value="1"/>
</dbReference>
<dbReference type="AlphaFoldDB" id="A0A1D1UPH9"/>
<keyword evidence="6" id="KW-0732">Signal</keyword>
<dbReference type="InterPro" id="IPR000716">
    <property type="entry name" value="Thyroglobulin_1"/>
</dbReference>
<dbReference type="InterPro" id="IPR051950">
    <property type="entry name" value="Dev_reg/Prot_inhib"/>
</dbReference>
<gene>
    <name evidence="8" type="primary">RvY_01001-1</name>
    <name evidence="8" type="synonym">RvY_01001.1</name>
    <name evidence="8" type="ORF">RvY_01001</name>
</gene>
<sequence>MDQSIFLMVFGFLAVISSVTANTSKFGLCEAAREKALKSAVQGPSAWIPQCDNQGAFLSLQHNRSGTPFCVEPHGQKIYQPKAVSPSTPLHCDCPNRFYEALTTKRALGTFVPSCERDGTYSTVQCRPGTLAKRTGTCFCVDVLTGVNIGEKPRGVDDSYCLRMRGSTRF</sequence>
<feature type="signal peptide" evidence="6">
    <location>
        <begin position="1"/>
        <end position="21"/>
    </location>
</feature>
<evidence type="ECO:0000256" key="2">
    <source>
        <dbReference type="ARBA" id="ARBA00022525"/>
    </source>
</evidence>
<dbReference type="PANTHER" id="PTHR12352">
    <property type="entry name" value="SECRETED MODULAR CALCIUM-BINDING PROTEIN"/>
    <property type="match status" value="1"/>
</dbReference>
<dbReference type="GO" id="GO:0005615">
    <property type="term" value="C:extracellular space"/>
    <property type="evidence" value="ECO:0007669"/>
    <property type="project" value="TreeGrafter"/>
</dbReference>
<accession>A0A1D1UPH9</accession>
<evidence type="ECO:0000313" key="9">
    <source>
        <dbReference type="Proteomes" id="UP000186922"/>
    </source>
</evidence>
<dbReference type="Pfam" id="PF00086">
    <property type="entry name" value="Thyroglobulin_1"/>
    <property type="match status" value="2"/>
</dbReference>
<dbReference type="PROSITE" id="PS51162">
    <property type="entry name" value="THYROGLOBULIN_1_2"/>
    <property type="match status" value="1"/>
</dbReference>
<name>A0A1D1UPH9_RAMVA</name>
<evidence type="ECO:0000256" key="3">
    <source>
        <dbReference type="ARBA" id="ARBA00022737"/>
    </source>
</evidence>
<comment type="caution">
    <text evidence="8">The sequence shown here is derived from an EMBL/GenBank/DDBJ whole genome shotgun (WGS) entry which is preliminary data.</text>
</comment>
<feature type="domain" description="Thyroglobulin type-1" evidence="7">
    <location>
        <begin position="91"/>
        <end position="161"/>
    </location>
</feature>
<evidence type="ECO:0000256" key="4">
    <source>
        <dbReference type="ARBA" id="ARBA00023157"/>
    </source>
</evidence>
<feature type="chain" id="PRO_5008897450" description="Thyroglobulin type-1 domain-containing protein" evidence="6">
    <location>
        <begin position="22"/>
        <end position="170"/>
    </location>
</feature>
<keyword evidence="4" id="KW-1015">Disulfide bond</keyword>
<dbReference type="SMART" id="SM00211">
    <property type="entry name" value="TY"/>
    <property type="match status" value="2"/>
</dbReference>
<protein>
    <recommendedName>
        <fullName evidence="7">Thyroglobulin type-1 domain-containing protein</fullName>
    </recommendedName>
</protein>
<evidence type="ECO:0000256" key="5">
    <source>
        <dbReference type="PROSITE-ProRule" id="PRU00500"/>
    </source>
</evidence>
<evidence type="ECO:0000256" key="6">
    <source>
        <dbReference type="SAM" id="SignalP"/>
    </source>
</evidence>
<evidence type="ECO:0000256" key="1">
    <source>
        <dbReference type="ARBA" id="ARBA00004613"/>
    </source>
</evidence>
<proteinExistence type="predicted"/>
<dbReference type="InterPro" id="IPR036857">
    <property type="entry name" value="Thyroglobulin_1_sf"/>
</dbReference>
<keyword evidence="2" id="KW-0964">Secreted</keyword>
<dbReference type="EMBL" id="BDGG01000001">
    <property type="protein sequence ID" value="GAU88263.1"/>
    <property type="molecule type" value="Genomic_DNA"/>
</dbReference>
<comment type="caution">
    <text evidence="5">Lacks conserved residue(s) required for the propagation of feature annotation.</text>
</comment>
<reference evidence="8 9" key="1">
    <citation type="journal article" date="2016" name="Nat. Commun.">
        <title>Extremotolerant tardigrade genome and improved radiotolerance of human cultured cells by tardigrade-unique protein.</title>
        <authorList>
            <person name="Hashimoto T."/>
            <person name="Horikawa D.D."/>
            <person name="Saito Y."/>
            <person name="Kuwahara H."/>
            <person name="Kozuka-Hata H."/>
            <person name="Shin-I T."/>
            <person name="Minakuchi Y."/>
            <person name="Ohishi K."/>
            <person name="Motoyama A."/>
            <person name="Aizu T."/>
            <person name="Enomoto A."/>
            <person name="Kondo K."/>
            <person name="Tanaka S."/>
            <person name="Hara Y."/>
            <person name="Koshikawa S."/>
            <person name="Sagara H."/>
            <person name="Miura T."/>
            <person name="Yokobori S."/>
            <person name="Miyagawa K."/>
            <person name="Suzuki Y."/>
            <person name="Kubo T."/>
            <person name="Oyama M."/>
            <person name="Kohara Y."/>
            <person name="Fujiyama A."/>
            <person name="Arakawa K."/>
            <person name="Katayama T."/>
            <person name="Toyoda A."/>
            <person name="Kunieda T."/>
        </authorList>
    </citation>
    <scope>NUCLEOTIDE SEQUENCE [LARGE SCALE GENOMIC DNA]</scope>
    <source>
        <strain evidence="8 9">YOKOZUNA-1</strain>
    </source>
</reference>
<organism evidence="8 9">
    <name type="scientific">Ramazzottius varieornatus</name>
    <name type="common">Water bear</name>
    <name type="synonym">Tardigrade</name>
    <dbReference type="NCBI Taxonomy" id="947166"/>
    <lineage>
        <taxon>Eukaryota</taxon>
        <taxon>Metazoa</taxon>
        <taxon>Ecdysozoa</taxon>
        <taxon>Tardigrada</taxon>
        <taxon>Eutardigrada</taxon>
        <taxon>Parachela</taxon>
        <taxon>Hypsibioidea</taxon>
        <taxon>Ramazzottiidae</taxon>
        <taxon>Ramazzottius</taxon>
    </lineage>
</organism>
<dbReference type="OrthoDB" id="7357196at2759"/>
<dbReference type="PANTHER" id="PTHR12352:SF3">
    <property type="entry name" value="NIDOGEN-2"/>
    <property type="match status" value="1"/>
</dbReference>
<keyword evidence="3" id="KW-0677">Repeat</keyword>